<evidence type="ECO:0000313" key="8">
    <source>
        <dbReference type="Proteomes" id="UP001378960"/>
    </source>
</evidence>
<dbReference type="AlphaFoldDB" id="A0AAV5R072"/>
<feature type="domain" description="Peroxin/Ferlin" evidence="6">
    <location>
        <begin position="320"/>
        <end position="353"/>
    </location>
</feature>
<evidence type="ECO:0000256" key="5">
    <source>
        <dbReference type="SAM" id="Phobius"/>
    </source>
</evidence>
<dbReference type="Proteomes" id="UP001378960">
    <property type="component" value="Unassembled WGS sequence"/>
</dbReference>
<gene>
    <name evidence="7" type="ORF">DAPK24_015030</name>
</gene>
<evidence type="ECO:0000256" key="1">
    <source>
        <dbReference type="ARBA" id="ARBA00004127"/>
    </source>
</evidence>
<feature type="transmembrane region" description="Helical" evidence="5">
    <location>
        <begin position="91"/>
        <end position="108"/>
    </location>
</feature>
<dbReference type="PANTHER" id="PTHR31679">
    <property type="entry name" value="PEROXISOMAL MEMBRANE PROTEIN PEX30-RELATED"/>
    <property type="match status" value="1"/>
</dbReference>
<organism evidence="7 8">
    <name type="scientific">Pichia kluyveri</name>
    <name type="common">Yeast</name>
    <dbReference type="NCBI Taxonomy" id="36015"/>
    <lineage>
        <taxon>Eukaryota</taxon>
        <taxon>Fungi</taxon>
        <taxon>Dikarya</taxon>
        <taxon>Ascomycota</taxon>
        <taxon>Saccharomycotina</taxon>
        <taxon>Pichiomycetes</taxon>
        <taxon>Pichiales</taxon>
        <taxon>Pichiaceae</taxon>
        <taxon>Pichia</taxon>
    </lineage>
</organism>
<dbReference type="EMBL" id="BTGB01000001">
    <property type="protein sequence ID" value="GMM44928.1"/>
    <property type="molecule type" value="Genomic_DNA"/>
</dbReference>
<dbReference type="SMART" id="SM00694">
    <property type="entry name" value="DysFC"/>
    <property type="match status" value="1"/>
</dbReference>
<dbReference type="PANTHER" id="PTHR31679:SF2">
    <property type="entry name" value="PEROXISOMAL MEMBRANE PROTEIN PEX30-RELATED"/>
    <property type="match status" value="1"/>
</dbReference>
<name>A0AAV5R072_PICKL</name>
<dbReference type="Pfam" id="PF06398">
    <property type="entry name" value="Pex24p"/>
    <property type="match status" value="1"/>
</dbReference>
<protein>
    <submittedName>
        <fullName evidence="7">Pex32 protein</fullName>
    </submittedName>
</protein>
<evidence type="ECO:0000256" key="2">
    <source>
        <dbReference type="ARBA" id="ARBA00022692"/>
    </source>
</evidence>
<keyword evidence="2 5" id="KW-0812">Transmembrane</keyword>
<evidence type="ECO:0000256" key="4">
    <source>
        <dbReference type="ARBA" id="ARBA00023136"/>
    </source>
</evidence>
<dbReference type="InterPro" id="IPR006614">
    <property type="entry name" value="Peroxin/Ferlin"/>
</dbReference>
<feature type="transmembrane region" description="Helical" evidence="5">
    <location>
        <begin position="179"/>
        <end position="200"/>
    </location>
</feature>
<sequence length="356" mass="42370">MKESYVHASFVTPASSISYISLNSHNHQLLKDTPPNIISALHSLYPLLVSCNRILSFITWTSSKENSHYRNIVIIMLYSMMILHWNNYFVIILPTLLVLCFCCYVWFIKVSYINEKYHLNGKSVPTIEEVLDTLDNFTIRCSFISNFSSNYSNLLTPLTINLILLTPFYVYLMKNCISIDVWLITTGIFFSTYYSSWSIALRRLLWRSKYTRLITSFLTNEKYSMVDKENEISIMNLDIKGTIDENTKIVEFQVLENERRWVGLGWSKHMLFFDRAPYCSIDMQQQLNSLKDYRFPITKKFDKSEWKWLDSQWNPLPSSRWVYYDNRWKHPSHKDSVTKYTRSRRLRRQCLVVLKK</sequence>
<evidence type="ECO:0000313" key="7">
    <source>
        <dbReference type="EMBL" id="GMM44928.1"/>
    </source>
</evidence>
<reference evidence="7 8" key="1">
    <citation type="journal article" date="2023" name="Elife">
        <title>Identification of key yeast species and microbe-microbe interactions impacting larval growth of Drosophila in the wild.</title>
        <authorList>
            <person name="Mure A."/>
            <person name="Sugiura Y."/>
            <person name="Maeda R."/>
            <person name="Honda K."/>
            <person name="Sakurai N."/>
            <person name="Takahashi Y."/>
            <person name="Watada M."/>
            <person name="Katoh T."/>
            <person name="Gotoh A."/>
            <person name="Gotoh Y."/>
            <person name="Taniguchi I."/>
            <person name="Nakamura K."/>
            <person name="Hayashi T."/>
            <person name="Katayama T."/>
            <person name="Uemura T."/>
            <person name="Hattori Y."/>
        </authorList>
    </citation>
    <scope>NUCLEOTIDE SEQUENCE [LARGE SCALE GENOMIC DNA]</scope>
    <source>
        <strain evidence="7 8">PK-24</strain>
    </source>
</reference>
<comment type="subcellular location">
    <subcellularLocation>
        <location evidence="1">Endomembrane system</location>
        <topology evidence="1">Multi-pass membrane protein</topology>
    </subcellularLocation>
</comment>
<dbReference type="GO" id="GO:0005778">
    <property type="term" value="C:peroxisomal membrane"/>
    <property type="evidence" value="ECO:0007669"/>
    <property type="project" value="UniProtKB-ARBA"/>
</dbReference>
<proteinExistence type="predicted"/>
<keyword evidence="3 5" id="KW-1133">Transmembrane helix</keyword>
<dbReference type="InterPro" id="IPR010482">
    <property type="entry name" value="TECPR1-like_DysF"/>
</dbReference>
<evidence type="ECO:0000259" key="6">
    <source>
        <dbReference type="SMART" id="SM00694"/>
    </source>
</evidence>
<evidence type="ECO:0000256" key="3">
    <source>
        <dbReference type="ARBA" id="ARBA00022989"/>
    </source>
</evidence>
<accession>A0AAV5R072</accession>
<comment type="caution">
    <text evidence="7">The sequence shown here is derived from an EMBL/GenBank/DDBJ whole genome shotgun (WGS) entry which is preliminary data.</text>
</comment>
<dbReference type="InterPro" id="IPR052646">
    <property type="entry name" value="Peroxisomal_PEX28-32"/>
</dbReference>
<feature type="transmembrane region" description="Helical" evidence="5">
    <location>
        <begin position="154"/>
        <end position="173"/>
    </location>
</feature>
<dbReference type="GO" id="GO:0012505">
    <property type="term" value="C:endomembrane system"/>
    <property type="evidence" value="ECO:0007669"/>
    <property type="project" value="UniProtKB-SubCell"/>
</dbReference>
<keyword evidence="4 5" id="KW-0472">Membrane</keyword>
<dbReference type="GO" id="GO:0007031">
    <property type="term" value="P:peroxisome organization"/>
    <property type="evidence" value="ECO:0007669"/>
    <property type="project" value="TreeGrafter"/>
</dbReference>
<keyword evidence="8" id="KW-1185">Reference proteome</keyword>